<feature type="domain" description="Glutaredoxin" evidence="2">
    <location>
        <begin position="223"/>
        <end position="288"/>
    </location>
</feature>
<sequence>MLGTNVEHSRPYCHSVSLMVNGSVVVPENQELTKRNSEGCPTPLKTVSQVNRAHVHVLKVETSSCPVTHVMRLDVTDKASGGTCETHEKTHVNVQLVSIDRHYHNNSATSSAMGSDNDSDRGSLADDSDSHGYDSGFGNQRQWHIARKCTDDDKDVLHFHLHELDTGPNQLGKNLHDQDDKDSAIMSVSGTVRGVRNRVRTQVSCLFQPHEKRNYVQEEEGRVVLYTTTMGIIRRTFEKCRHVRNILQTLLVKFEERDVFMNRTHQRELLERLETGVVQVPQIFVEGNWFANAEILESLNESGELRQVLRPYKRSSFGGVCQQCGGFRYLPCSLCGGSKKSANHRHHFNIGYVALRCMNCDESGLIRCDKCLHGDG</sequence>
<feature type="compositionally biased region" description="Polar residues" evidence="1">
    <location>
        <begin position="106"/>
        <end position="116"/>
    </location>
</feature>
<dbReference type="Pfam" id="PF23733">
    <property type="entry name" value="GRXCR1-2_C"/>
    <property type="match status" value="1"/>
</dbReference>
<feature type="region of interest" description="Disordered" evidence="1">
    <location>
        <begin position="106"/>
        <end position="137"/>
    </location>
</feature>
<dbReference type="PANTHER" id="PTHR46990">
    <property type="entry name" value="GLUTAREDOXIN DOMAIN-CONTAINING CYSTEINE-RICH PROTEIN 1"/>
    <property type="match status" value="1"/>
</dbReference>
<protein>
    <submittedName>
        <fullName evidence="4">Glutaredoxin domain-containing cysteine-rich protein CG12206-like</fullName>
    </submittedName>
</protein>
<evidence type="ECO:0000313" key="3">
    <source>
        <dbReference type="Proteomes" id="UP000694941"/>
    </source>
</evidence>
<dbReference type="RefSeq" id="XP_013782517.1">
    <property type="nucleotide sequence ID" value="XM_013927063.2"/>
</dbReference>
<proteinExistence type="predicted"/>
<dbReference type="PANTHER" id="PTHR46990:SF1">
    <property type="entry name" value="GLUTAREDOXIN DOMAIN-CONTAINING CYSTEINE-RICH PROTEIN 1"/>
    <property type="match status" value="1"/>
</dbReference>
<dbReference type="Gene3D" id="3.40.30.10">
    <property type="entry name" value="Glutaredoxin"/>
    <property type="match status" value="1"/>
</dbReference>
<accession>A0ABM1BI78</accession>
<organism evidence="3 4">
    <name type="scientific">Limulus polyphemus</name>
    <name type="common">Atlantic horseshoe crab</name>
    <dbReference type="NCBI Taxonomy" id="6850"/>
    <lineage>
        <taxon>Eukaryota</taxon>
        <taxon>Metazoa</taxon>
        <taxon>Ecdysozoa</taxon>
        <taxon>Arthropoda</taxon>
        <taxon>Chelicerata</taxon>
        <taxon>Merostomata</taxon>
        <taxon>Xiphosura</taxon>
        <taxon>Limulidae</taxon>
        <taxon>Limulus</taxon>
    </lineage>
</organism>
<feature type="compositionally biased region" description="Basic and acidic residues" evidence="1">
    <location>
        <begin position="118"/>
        <end position="132"/>
    </location>
</feature>
<dbReference type="Proteomes" id="UP000694941">
    <property type="component" value="Unplaced"/>
</dbReference>
<dbReference type="GeneID" id="106466764"/>
<evidence type="ECO:0000313" key="4">
    <source>
        <dbReference type="RefSeq" id="XP_013782517.1"/>
    </source>
</evidence>
<keyword evidence="3" id="KW-1185">Reference proteome</keyword>
<dbReference type="SUPFAM" id="SSF52833">
    <property type="entry name" value="Thioredoxin-like"/>
    <property type="match status" value="1"/>
</dbReference>
<reference evidence="4" key="1">
    <citation type="submission" date="2025-08" db="UniProtKB">
        <authorList>
            <consortium name="RefSeq"/>
        </authorList>
    </citation>
    <scope>IDENTIFICATION</scope>
    <source>
        <tissue evidence="4">Muscle</tissue>
    </source>
</reference>
<gene>
    <name evidence="4" type="primary">LOC106466764</name>
</gene>
<dbReference type="InterPro" id="IPR042797">
    <property type="entry name" value="GRXCR1"/>
</dbReference>
<dbReference type="PROSITE" id="PS51354">
    <property type="entry name" value="GLUTAREDOXIN_2"/>
    <property type="match status" value="1"/>
</dbReference>
<dbReference type="CDD" id="cd03031">
    <property type="entry name" value="GRX_GRX_like"/>
    <property type="match status" value="1"/>
</dbReference>
<dbReference type="InterPro" id="IPR002109">
    <property type="entry name" value="Glutaredoxin"/>
</dbReference>
<dbReference type="InterPro" id="IPR036249">
    <property type="entry name" value="Thioredoxin-like_sf"/>
</dbReference>
<name>A0ABM1BI78_LIMPO</name>
<evidence type="ECO:0000256" key="1">
    <source>
        <dbReference type="SAM" id="MobiDB-lite"/>
    </source>
</evidence>
<dbReference type="Pfam" id="PF00462">
    <property type="entry name" value="Glutaredoxin"/>
    <property type="match status" value="1"/>
</dbReference>
<evidence type="ECO:0000259" key="2">
    <source>
        <dbReference type="Pfam" id="PF00462"/>
    </source>
</evidence>